<proteinExistence type="predicted"/>
<comment type="caution">
    <text evidence="2">The sequence shown here is derived from an EMBL/GenBank/DDBJ whole genome shotgun (WGS) entry which is preliminary data.</text>
</comment>
<dbReference type="AlphaFoldDB" id="A0A2T0LWF0"/>
<keyword evidence="1" id="KW-0812">Transmembrane</keyword>
<dbReference type="EMBL" id="PVNH01000004">
    <property type="protein sequence ID" value="PRX48350.1"/>
    <property type="molecule type" value="Genomic_DNA"/>
</dbReference>
<keyword evidence="3" id="KW-1185">Reference proteome</keyword>
<evidence type="ECO:0000313" key="3">
    <source>
        <dbReference type="Proteomes" id="UP000238362"/>
    </source>
</evidence>
<dbReference type="Proteomes" id="UP000238362">
    <property type="component" value="Unassembled WGS sequence"/>
</dbReference>
<protein>
    <submittedName>
        <fullName evidence="2">Uncharacterized protein DUF3239</fullName>
    </submittedName>
</protein>
<keyword evidence="1" id="KW-0472">Membrane</keyword>
<dbReference type="Gene3D" id="2.40.410.10">
    <property type="entry name" value="putative membrane protein from Corynebacterium diphtheriae superfamily"/>
    <property type="match status" value="1"/>
</dbReference>
<dbReference type="InterPro" id="IPR021632">
    <property type="entry name" value="DUF3239"/>
</dbReference>
<keyword evidence="1" id="KW-1133">Transmembrane helix</keyword>
<evidence type="ECO:0000256" key="1">
    <source>
        <dbReference type="SAM" id="Phobius"/>
    </source>
</evidence>
<accession>A0A2T0LWF0</accession>
<feature type="transmembrane region" description="Helical" evidence="1">
    <location>
        <begin position="38"/>
        <end position="58"/>
    </location>
</feature>
<name>A0A2T0LWF0_9PSEU</name>
<reference evidence="2 3" key="1">
    <citation type="submission" date="2018-03" db="EMBL/GenBank/DDBJ databases">
        <title>Genomic Encyclopedia of Type Strains, Phase III (KMG-III): the genomes of soil and plant-associated and newly described type strains.</title>
        <authorList>
            <person name="Whitman W."/>
        </authorList>
    </citation>
    <scope>NUCLEOTIDE SEQUENCE [LARGE SCALE GENOMIC DNA]</scope>
    <source>
        <strain evidence="2 3">CGMCC 4.7125</strain>
    </source>
</reference>
<gene>
    <name evidence="2" type="ORF">B0I33_104166</name>
</gene>
<dbReference type="Pfam" id="PF11580">
    <property type="entry name" value="DUF3239"/>
    <property type="match status" value="1"/>
</dbReference>
<dbReference type="InterPro" id="IPR023124">
    <property type="entry name" value="DUF3239_dom_sf"/>
</dbReference>
<organism evidence="2 3">
    <name type="scientific">Prauserella shujinwangii</name>
    <dbReference type="NCBI Taxonomy" id="1453103"/>
    <lineage>
        <taxon>Bacteria</taxon>
        <taxon>Bacillati</taxon>
        <taxon>Actinomycetota</taxon>
        <taxon>Actinomycetes</taxon>
        <taxon>Pseudonocardiales</taxon>
        <taxon>Pseudonocardiaceae</taxon>
        <taxon>Prauserella</taxon>
    </lineage>
</organism>
<dbReference type="OrthoDB" id="4548219at2"/>
<evidence type="ECO:0000313" key="2">
    <source>
        <dbReference type="EMBL" id="PRX48350.1"/>
    </source>
</evidence>
<feature type="transmembrane region" description="Helical" evidence="1">
    <location>
        <begin position="64"/>
        <end position="86"/>
    </location>
</feature>
<sequence>MRPMADDGWPAGDPRRFFDGPLDPAHLRESSPNIFRRATWLALGVVLGGGLIALGVWAVTDGPWWSVLVGAVALVVGAGLLAGGLLSGNASKPFRGGQLVPGLVVEQADADVQVLVLGDTSRDPAAPPAFAYRLVGFRAREATRFVPGQWIPCVMHGFAGPPRSRRWWSFDAAPVSWATGDPGVVERAAAQIPKAEWDQLLAGVERVADIRRRWTRLLRVSYEDLPVSLRRPPTRLGVPVEWQPDGRARFVGSVSDVVSA</sequence>